<organism evidence="14 15">
    <name type="scientific">Vavraia culicis (isolate floridensis)</name>
    <name type="common">Microsporidian parasite</name>
    <dbReference type="NCBI Taxonomy" id="948595"/>
    <lineage>
        <taxon>Eukaryota</taxon>
        <taxon>Fungi</taxon>
        <taxon>Fungi incertae sedis</taxon>
        <taxon>Microsporidia</taxon>
        <taxon>Pleistophoridae</taxon>
        <taxon>Vavraia</taxon>
    </lineage>
</organism>
<keyword evidence="7" id="KW-0067">ATP-binding</keyword>
<feature type="domain" description="Aminoacyl-transfer RNA synthetases class-II family profile" evidence="13">
    <location>
        <begin position="267"/>
        <end position="526"/>
    </location>
</feature>
<dbReference type="Proteomes" id="UP000011081">
    <property type="component" value="Unassembled WGS sequence"/>
</dbReference>
<comment type="similarity">
    <text evidence="2">Belongs to the class-II aminoacyl-tRNA synthetase family.</text>
</comment>
<evidence type="ECO:0000256" key="6">
    <source>
        <dbReference type="ARBA" id="ARBA00022741"/>
    </source>
</evidence>
<dbReference type="GeneID" id="19880701"/>
<keyword evidence="9" id="KW-0030">Aminoacyl-tRNA synthetase</keyword>
<evidence type="ECO:0000259" key="13">
    <source>
        <dbReference type="PROSITE" id="PS50862"/>
    </source>
</evidence>
<keyword evidence="5" id="KW-0436">Ligase</keyword>
<dbReference type="NCBIfam" id="TIGR00418">
    <property type="entry name" value="thrS"/>
    <property type="match status" value="1"/>
</dbReference>
<dbReference type="HOGENOM" id="CLU_008554_0_1_1"/>
<gene>
    <name evidence="14" type="ORF">VCUG_02845</name>
</gene>
<accession>A0A024RE44</accession>
<reference evidence="15" key="1">
    <citation type="submission" date="2011-03" db="EMBL/GenBank/DDBJ databases">
        <title>The genome sequence of Vavraia culicis strain floridensis.</title>
        <authorList>
            <consortium name="The Broad Institute Genome Sequencing Platform"/>
            <person name="Cuomo C."/>
            <person name="Becnel J."/>
            <person name="Sanscrainte N."/>
            <person name="Young S.K."/>
            <person name="Zeng Q."/>
            <person name="Gargeya S."/>
            <person name="Fitzgerald M."/>
            <person name="Haas B."/>
            <person name="Abouelleil A."/>
            <person name="Alvarado L."/>
            <person name="Arachchi H.M."/>
            <person name="Berlin A."/>
            <person name="Chapman S.B."/>
            <person name="Gearin G."/>
            <person name="Goldberg J."/>
            <person name="Griggs A."/>
            <person name="Gujja S."/>
            <person name="Hansen M."/>
            <person name="Heiman D."/>
            <person name="Howarth C."/>
            <person name="Larimer J."/>
            <person name="Lui A."/>
            <person name="MacDonald P.J.P."/>
            <person name="McCowen C."/>
            <person name="Montmayeur A."/>
            <person name="Murphy C."/>
            <person name="Neiman D."/>
            <person name="Pearson M."/>
            <person name="Priest M."/>
            <person name="Roberts A."/>
            <person name="Saif S."/>
            <person name="Shea T."/>
            <person name="Sisk P."/>
            <person name="Stolte C."/>
            <person name="Sykes S."/>
            <person name="Wortman J."/>
            <person name="Nusbaum C."/>
            <person name="Birren B."/>
        </authorList>
    </citation>
    <scope>NUCLEOTIDE SEQUENCE [LARGE SCALE GENOMIC DNA]</scope>
    <source>
        <strain evidence="15">floridensis</strain>
    </source>
</reference>
<dbReference type="InterPro" id="IPR036621">
    <property type="entry name" value="Anticodon-bd_dom_sf"/>
</dbReference>
<dbReference type="FunCoup" id="A0A024RE44">
    <property type="interactions" value="132"/>
</dbReference>
<comment type="catalytic activity">
    <reaction evidence="11">
        <text>tRNA(Thr) + L-threonine + ATP = L-threonyl-tRNA(Thr) + AMP + diphosphate + H(+)</text>
        <dbReference type="Rhea" id="RHEA:24624"/>
        <dbReference type="Rhea" id="RHEA-COMP:9670"/>
        <dbReference type="Rhea" id="RHEA-COMP:9704"/>
        <dbReference type="ChEBI" id="CHEBI:15378"/>
        <dbReference type="ChEBI" id="CHEBI:30616"/>
        <dbReference type="ChEBI" id="CHEBI:33019"/>
        <dbReference type="ChEBI" id="CHEBI:57926"/>
        <dbReference type="ChEBI" id="CHEBI:78442"/>
        <dbReference type="ChEBI" id="CHEBI:78534"/>
        <dbReference type="ChEBI" id="CHEBI:456215"/>
        <dbReference type="EC" id="6.1.1.3"/>
    </reaction>
</comment>
<dbReference type="SUPFAM" id="SSF55681">
    <property type="entry name" value="Class II aaRS and biotin synthetases"/>
    <property type="match status" value="1"/>
</dbReference>
<dbReference type="VEuPathDB" id="MicrosporidiaDB:VCUG_02845"/>
<dbReference type="RefSeq" id="XP_008074560.1">
    <property type="nucleotide sequence ID" value="XM_008076369.1"/>
</dbReference>
<dbReference type="InterPro" id="IPR012947">
    <property type="entry name" value="tRNA_SAD"/>
</dbReference>
<dbReference type="CDD" id="cd00771">
    <property type="entry name" value="ThrRS_core"/>
    <property type="match status" value="1"/>
</dbReference>
<dbReference type="PANTHER" id="PTHR11451">
    <property type="entry name" value="THREONINE-TRNA LIGASE"/>
    <property type="match status" value="1"/>
</dbReference>
<dbReference type="SMART" id="SM00863">
    <property type="entry name" value="tRNA_SAD"/>
    <property type="match status" value="1"/>
</dbReference>
<dbReference type="InterPro" id="IPR018163">
    <property type="entry name" value="Thr/Ala-tRNA-synth_IIc_edit"/>
</dbReference>
<dbReference type="GO" id="GO:0006435">
    <property type="term" value="P:threonyl-tRNA aminoacylation"/>
    <property type="evidence" value="ECO:0007669"/>
    <property type="project" value="InterPro"/>
</dbReference>
<evidence type="ECO:0000256" key="4">
    <source>
        <dbReference type="ARBA" id="ARBA00022490"/>
    </source>
</evidence>
<dbReference type="InterPro" id="IPR004154">
    <property type="entry name" value="Anticodon-bd"/>
</dbReference>
<protein>
    <recommendedName>
        <fullName evidence="12">Probable threonine--tRNA ligase, cytoplasmic</fullName>
        <ecNumber evidence="3">6.1.1.3</ecNumber>
    </recommendedName>
    <alternativeName>
        <fullName evidence="10">Threonyl-tRNA synthetase</fullName>
    </alternativeName>
</protein>
<keyword evidence="4" id="KW-0963">Cytoplasm</keyword>
<evidence type="ECO:0000256" key="9">
    <source>
        <dbReference type="ARBA" id="ARBA00023146"/>
    </source>
</evidence>
<dbReference type="InterPro" id="IPR045864">
    <property type="entry name" value="aa-tRNA-synth_II/BPL/LPL"/>
</dbReference>
<dbReference type="FunFam" id="3.30.930.10:FF:000019">
    <property type="entry name" value="Threonine--tRNA ligase"/>
    <property type="match status" value="1"/>
</dbReference>
<evidence type="ECO:0000256" key="12">
    <source>
        <dbReference type="ARBA" id="ARBA00072369"/>
    </source>
</evidence>
<keyword evidence="8" id="KW-0648">Protein biosynthesis</keyword>
<evidence type="ECO:0000256" key="7">
    <source>
        <dbReference type="ARBA" id="ARBA00022840"/>
    </source>
</evidence>
<keyword evidence="15" id="KW-1185">Reference proteome</keyword>
<dbReference type="PANTHER" id="PTHR11451:SF46">
    <property type="entry name" value="THREONINE--TRNA LIGASE"/>
    <property type="match status" value="1"/>
</dbReference>
<dbReference type="InterPro" id="IPR002314">
    <property type="entry name" value="aa-tRNA-synt_IIb"/>
</dbReference>
<dbReference type="AlphaFoldDB" id="A0A024RE44"/>
<dbReference type="InterPro" id="IPR002320">
    <property type="entry name" value="Thr-tRNA-ligase_IIa"/>
</dbReference>
<evidence type="ECO:0000256" key="2">
    <source>
        <dbReference type="ARBA" id="ARBA00008226"/>
    </source>
</evidence>
<dbReference type="Gene3D" id="3.30.980.10">
    <property type="entry name" value="Threonyl-trna Synthetase, Chain A, domain 2"/>
    <property type="match status" value="1"/>
</dbReference>
<dbReference type="Pfam" id="PF00587">
    <property type="entry name" value="tRNA-synt_2b"/>
    <property type="match status" value="1"/>
</dbReference>
<dbReference type="InterPro" id="IPR033728">
    <property type="entry name" value="ThrRS_core"/>
</dbReference>
<comment type="subcellular location">
    <subcellularLocation>
        <location evidence="1">Cytoplasm</location>
    </subcellularLocation>
</comment>
<evidence type="ECO:0000256" key="3">
    <source>
        <dbReference type="ARBA" id="ARBA00013163"/>
    </source>
</evidence>
<dbReference type="GO" id="GO:0005739">
    <property type="term" value="C:mitochondrion"/>
    <property type="evidence" value="ECO:0007669"/>
    <property type="project" value="TreeGrafter"/>
</dbReference>
<name>A0A024RE44_VAVCU</name>
<dbReference type="STRING" id="948595.A0A024RE44"/>
<keyword evidence="6" id="KW-0547">Nucleotide-binding</keyword>
<dbReference type="OMA" id="WYADGMY"/>
<evidence type="ECO:0000313" key="14">
    <source>
        <dbReference type="EMBL" id="ETA55727.1"/>
    </source>
</evidence>
<evidence type="ECO:0000256" key="1">
    <source>
        <dbReference type="ARBA" id="ARBA00004496"/>
    </source>
</evidence>
<dbReference type="GO" id="GO:0005524">
    <property type="term" value="F:ATP binding"/>
    <property type="evidence" value="ECO:0007669"/>
    <property type="project" value="UniProtKB-KW"/>
</dbReference>
<sequence length="632" mass="73452">MTSNHPQMLNIKINGVSTEHALNVRPLDLCTKGDVVCSVDGKLCDMIVPMAKDCTLRFYTFNDKAGREVFWHSCAHVLGAAILEHCPDARLVSGPPTENGFYYDVEVDRPFTEKDVRDIEERAQRIIKEGKSFKRIWMEKDALLQFYAHNEFKRYFVERATKGCCSCYEMGTFIDFCNGPHVHNTRVIKTFEITKMGASYFLGDKDRPSLQRLYGVAFPSKAQRNEYFAFIEEAKRRNHKVIGQEYDLFWFSELSPGSAFFIEGAFIYNALMNFMRREYRKRNFTEVITPNMFMTKLWETSGHLQNYKDDMFVLTVDKNEWALKPMNCPGHCLLYARTARSFRELPIRMADFGVLHRNELSGTLSGLTRVRRFQQDDAHVFCLLEQVEQEILHNLEFMRHIYAVLGFEFELTLSTRPEKYLGERKDWDVAEEYLRRALHTFGREYTVNEGDGAFYGPKIDVILLDALKRRHQCATIQLDFQLPIRFNLQCKTSDGTVRPVMIHRALLGSIERFIGILIENYGIKLPFWLSPRQIAVVPVSNALSAYAKHVRDVLLDYEVRVYDSELTLSKRIRNAETDGYAVVLVVGEKEKEENAVMVRKCNLKMNLDMFRDKVEKGVKEYVKDIHAVLQDI</sequence>
<evidence type="ECO:0000256" key="5">
    <source>
        <dbReference type="ARBA" id="ARBA00022598"/>
    </source>
</evidence>
<evidence type="ECO:0000256" key="8">
    <source>
        <dbReference type="ARBA" id="ARBA00022917"/>
    </source>
</evidence>
<evidence type="ECO:0000313" key="15">
    <source>
        <dbReference type="Proteomes" id="UP000011081"/>
    </source>
</evidence>
<dbReference type="OrthoDB" id="5423599at2759"/>
<dbReference type="EC" id="6.1.1.3" evidence="3"/>
<dbReference type="SUPFAM" id="SSF52954">
    <property type="entry name" value="Class II aaRS ABD-related"/>
    <property type="match status" value="1"/>
</dbReference>
<dbReference type="SUPFAM" id="SSF55186">
    <property type="entry name" value="ThrRS/AlaRS common domain"/>
    <property type="match status" value="1"/>
</dbReference>
<dbReference type="FunFam" id="3.30.980.10:FF:000005">
    <property type="entry name" value="Threonyl-tRNA synthetase, mitochondrial"/>
    <property type="match status" value="1"/>
</dbReference>
<dbReference type="Pfam" id="PF03129">
    <property type="entry name" value="HGTP_anticodon"/>
    <property type="match status" value="1"/>
</dbReference>
<dbReference type="InParanoid" id="A0A024RE44"/>
<dbReference type="HAMAP" id="MF_00184">
    <property type="entry name" value="Thr_tRNA_synth"/>
    <property type="match status" value="1"/>
</dbReference>
<dbReference type="EMBL" id="GL877427">
    <property type="protein sequence ID" value="ETA55727.1"/>
    <property type="molecule type" value="Genomic_DNA"/>
</dbReference>
<proteinExistence type="inferred from homology"/>
<dbReference type="GO" id="GO:0004829">
    <property type="term" value="F:threonine-tRNA ligase activity"/>
    <property type="evidence" value="ECO:0007669"/>
    <property type="project" value="UniProtKB-EC"/>
</dbReference>
<dbReference type="Gene3D" id="3.30.930.10">
    <property type="entry name" value="Bira Bifunctional Protein, Domain 2"/>
    <property type="match status" value="1"/>
</dbReference>
<dbReference type="Gene3D" id="3.40.50.800">
    <property type="entry name" value="Anticodon-binding domain"/>
    <property type="match status" value="1"/>
</dbReference>
<dbReference type="PROSITE" id="PS50862">
    <property type="entry name" value="AA_TRNA_LIGASE_II"/>
    <property type="match status" value="1"/>
</dbReference>
<dbReference type="InterPro" id="IPR006195">
    <property type="entry name" value="aa-tRNA-synth_II"/>
</dbReference>
<dbReference type="PRINTS" id="PR01047">
    <property type="entry name" value="TRNASYNTHTHR"/>
</dbReference>
<evidence type="ECO:0000256" key="10">
    <source>
        <dbReference type="ARBA" id="ARBA00031900"/>
    </source>
</evidence>
<evidence type="ECO:0000256" key="11">
    <source>
        <dbReference type="ARBA" id="ARBA00049515"/>
    </source>
</evidence>
<dbReference type="Pfam" id="PF07973">
    <property type="entry name" value="tRNA_SAD"/>
    <property type="match status" value="1"/>
</dbReference>